<accession>X0TMC4</accession>
<comment type="caution">
    <text evidence="1">The sequence shown here is derived from an EMBL/GenBank/DDBJ whole genome shotgun (WGS) entry which is preliminary data.</text>
</comment>
<protein>
    <recommendedName>
        <fullName evidence="2">Ig-like domain-containing protein</fullName>
    </recommendedName>
</protein>
<evidence type="ECO:0000313" key="1">
    <source>
        <dbReference type="EMBL" id="GAF88406.1"/>
    </source>
</evidence>
<dbReference type="AlphaFoldDB" id="X0TMC4"/>
<name>X0TMC4_9ZZZZ</name>
<organism evidence="1">
    <name type="scientific">marine sediment metagenome</name>
    <dbReference type="NCBI Taxonomy" id="412755"/>
    <lineage>
        <taxon>unclassified sequences</taxon>
        <taxon>metagenomes</taxon>
        <taxon>ecological metagenomes</taxon>
    </lineage>
</organism>
<feature type="non-terminal residue" evidence="1">
    <location>
        <position position="1"/>
    </location>
</feature>
<feature type="non-terminal residue" evidence="1">
    <location>
        <position position="111"/>
    </location>
</feature>
<evidence type="ECO:0008006" key="2">
    <source>
        <dbReference type="Google" id="ProtNLM"/>
    </source>
</evidence>
<dbReference type="EMBL" id="BARS01013941">
    <property type="protein sequence ID" value="GAF88406.1"/>
    <property type="molecule type" value="Genomic_DNA"/>
</dbReference>
<sequence length="111" mass="12163">GSLTIVCNVTDNNALSGTDPVQIQIWDPSSTLLLDWTTMNVFDGTGFRYIWAVGANPVDTGYYFKIRANDTSNNINLTNNYAFNIIDTGNPKVINVASDDPVEWNTGSLTI</sequence>
<gene>
    <name evidence="1" type="ORF">S01H1_23865</name>
</gene>
<reference evidence="1" key="1">
    <citation type="journal article" date="2014" name="Front. Microbiol.">
        <title>High frequency of phylogenetically diverse reductive dehalogenase-homologous genes in deep subseafloor sedimentary metagenomes.</title>
        <authorList>
            <person name="Kawai M."/>
            <person name="Futagami T."/>
            <person name="Toyoda A."/>
            <person name="Takaki Y."/>
            <person name="Nishi S."/>
            <person name="Hori S."/>
            <person name="Arai W."/>
            <person name="Tsubouchi T."/>
            <person name="Morono Y."/>
            <person name="Uchiyama I."/>
            <person name="Ito T."/>
            <person name="Fujiyama A."/>
            <person name="Inagaki F."/>
            <person name="Takami H."/>
        </authorList>
    </citation>
    <scope>NUCLEOTIDE SEQUENCE</scope>
    <source>
        <strain evidence="1">Expedition CK06-06</strain>
    </source>
</reference>
<proteinExistence type="predicted"/>